<dbReference type="InterPro" id="IPR051577">
    <property type="entry name" value="MRF-like"/>
</dbReference>
<dbReference type="EMBL" id="JF974320">
    <property type="protein sequence ID" value="AET84801.1"/>
    <property type="molecule type" value="Genomic_DNA"/>
</dbReference>
<dbReference type="GO" id="GO:0043565">
    <property type="term" value="F:sequence-specific DNA binding"/>
    <property type="evidence" value="ECO:0007669"/>
    <property type="project" value="TreeGrafter"/>
</dbReference>
<dbReference type="GO" id="GO:0016540">
    <property type="term" value="P:protein autoprocessing"/>
    <property type="evidence" value="ECO:0007669"/>
    <property type="project" value="TreeGrafter"/>
</dbReference>
<evidence type="ECO:0000313" key="2">
    <source>
        <dbReference type="EMBL" id="AET84801.1"/>
    </source>
</evidence>
<evidence type="ECO:0000259" key="1">
    <source>
        <dbReference type="PROSITE" id="PS51688"/>
    </source>
</evidence>
<dbReference type="PANTHER" id="PTHR13029:SF18">
    <property type="entry name" value="MYELIN REGULATORY FACTOR HOMOLOG 1"/>
    <property type="match status" value="1"/>
</dbReference>
<sequence length="193" mass="20799">MSIQGNDGFLDLENASLRVTGNVHAEGLKVGSVRLQPAYSLQSVTNISNTTTQMVQFTNPTKGFDVTSNIEVGDANLYVDTTTGRVGVGTNLPLAALDVRGDIYATGNITAYSDKRAKSDIQKIENALDKIDQLNGYTFTMNDKRYTGVIAQEVLPVLPEAVTGSEETNYAVAYGNMMGLIIEAIKELKEKIG</sequence>
<dbReference type="Pfam" id="PF13884">
    <property type="entry name" value="Peptidase_S74"/>
    <property type="match status" value="1"/>
</dbReference>
<dbReference type="InterPro" id="IPR030392">
    <property type="entry name" value="S74_ICA"/>
</dbReference>
<organismHost>
    <name type="scientific">Micromonas pusilla</name>
    <name type="common">Picoplanktonic green alga</name>
    <name type="synonym">Chromulina pusilla</name>
    <dbReference type="NCBI Taxonomy" id="38833"/>
</organismHost>
<reference evidence="2 3" key="1">
    <citation type="submission" date="2010-12" db="EMBL/GenBank/DDBJ databases">
        <title>The Genome Sequence of Micromonas pusilla virus SP1.</title>
        <authorList>
            <consortium name="The Broad Institute Genome Sequencing Platform"/>
            <person name="Henn M.R."/>
            <person name="Suttle C."/>
            <person name="Winget D."/>
            <person name="Chan A."/>
            <person name="Levin J."/>
            <person name="Malboeuf C."/>
            <person name="Casali M."/>
            <person name="Russ C."/>
            <person name="Lennon N."/>
            <person name="Chapman S.B."/>
            <person name="Erlich R."/>
            <person name="Young S.K."/>
            <person name="Yandava C."/>
            <person name="Zeng Q."/>
            <person name="Alvarado L."/>
            <person name="Anderson S."/>
            <person name="Berlin A."/>
            <person name="Chen Z."/>
            <person name="Freedman E."/>
            <person name="Gellesch M."/>
            <person name="Goldberg J."/>
            <person name="Green L."/>
            <person name="Griggs A."/>
            <person name="Gujja S."/>
            <person name="Heilman E.R."/>
            <person name="Heiman D."/>
            <person name="Hollinger A."/>
            <person name="Howarth C."/>
            <person name="Larson L."/>
            <person name="Mehta T."/>
            <person name="Pearson M."/>
            <person name="Roberts A."/>
            <person name="Ryan E."/>
            <person name="Saif S."/>
            <person name="Shea T."/>
            <person name="Shenoy N."/>
            <person name="Sisk P."/>
            <person name="Stolte C."/>
            <person name="Sykes S."/>
            <person name="White J."/>
            <person name="Haas B."/>
            <person name="Nusbaum C."/>
            <person name="Birren B."/>
        </authorList>
    </citation>
    <scope>NUCLEOTIDE SEQUENCE [LARGE SCALE GENOMIC DNA]</scope>
    <source>
        <strain evidence="2 3">SP1</strain>
    </source>
</reference>
<dbReference type="Proteomes" id="UP000232710">
    <property type="component" value="Segment"/>
</dbReference>
<dbReference type="GO" id="GO:0045893">
    <property type="term" value="P:positive regulation of DNA-templated transcription"/>
    <property type="evidence" value="ECO:0007669"/>
    <property type="project" value="TreeGrafter"/>
</dbReference>
<proteinExistence type="predicted"/>
<evidence type="ECO:0000313" key="3">
    <source>
        <dbReference type="Proteomes" id="UP000232710"/>
    </source>
</evidence>
<protein>
    <recommendedName>
        <fullName evidence="1">Peptidase S74 domain-containing protein</fullName>
    </recommendedName>
</protein>
<dbReference type="PANTHER" id="PTHR13029">
    <property type="match status" value="1"/>
</dbReference>
<name>G9E5X4_MPSP1</name>
<accession>G9E5X4</accession>
<dbReference type="GO" id="GO:0003700">
    <property type="term" value="F:DNA-binding transcription factor activity"/>
    <property type="evidence" value="ECO:0007669"/>
    <property type="project" value="TreeGrafter"/>
</dbReference>
<feature type="domain" description="Peptidase S74" evidence="1">
    <location>
        <begin position="113"/>
        <end position="193"/>
    </location>
</feature>
<gene>
    <name evidence="2" type="ORF">MPXG_00003</name>
</gene>
<dbReference type="PROSITE" id="PS51688">
    <property type="entry name" value="ICA"/>
    <property type="match status" value="1"/>
</dbReference>
<organism evidence="2 3">
    <name type="scientific">Micromonas pusilla virus SP1</name>
    <name type="common">MpV-SP1</name>
    <dbReference type="NCBI Taxonomy" id="373996"/>
    <lineage>
        <taxon>Viruses</taxon>
        <taxon>Varidnaviria</taxon>
        <taxon>Bamfordvirae</taxon>
        <taxon>Nucleocytoviricota</taxon>
        <taxon>Megaviricetes</taxon>
        <taxon>Algavirales</taxon>
        <taxon>Phycodnaviridae</taxon>
        <taxon>Prasinovirus</taxon>
        <taxon>Prasinovirus micromonas</taxon>
    </lineage>
</organism>
<keyword evidence="3" id="KW-1185">Reference proteome</keyword>